<reference evidence="1 2" key="1">
    <citation type="submission" date="2016-10" db="EMBL/GenBank/DDBJ databases">
        <authorList>
            <person name="de Groot N.N."/>
        </authorList>
    </citation>
    <scope>NUCLEOTIDE SEQUENCE [LARGE SCALE GENOMIC DNA]</scope>
    <source>
        <strain evidence="1 2">DSM 43794</strain>
    </source>
</reference>
<proteinExistence type="predicted"/>
<dbReference type="EMBL" id="FNKK01000002">
    <property type="protein sequence ID" value="SDQ52025.1"/>
    <property type="molecule type" value="Genomic_DNA"/>
</dbReference>
<organism evidence="1 2">
    <name type="scientific">Thermostaphylospora chromogena</name>
    <dbReference type="NCBI Taxonomy" id="35622"/>
    <lineage>
        <taxon>Bacteria</taxon>
        <taxon>Bacillati</taxon>
        <taxon>Actinomycetota</taxon>
        <taxon>Actinomycetes</taxon>
        <taxon>Streptosporangiales</taxon>
        <taxon>Thermomonosporaceae</taxon>
        <taxon>Thermostaphylospora</taxon>
    </lineage>
</organism>
<evidence type="ECO:0000313" key="1">
    <source>
        <dbReference type="EMBL" id="SDQ52025.1"/>
    </source>
</evidence>
<sequence length="58" mass="6788">MLRLDPAALTRVLIRMGGLRRGGLTWRGIQAIILWWPWHRGGRAIRLGRWSGRTRRGR</sequence>
<evidence type="ECO:0000313" key="2">
    <source>
        <dbReference type="Proteomes" id="UP000217103"/>
    </source>
</evidence>
<dbReference type="Proteomes" id="UP000217103">
    <property type="component" value="Unassembled WGS sequence"/>
</dbReference>
<dbReference type="RefSeq" id="WP_165634704.1">
    <property type="nucleotide sequence ID" value="NZ_FNKK01000002.1"/>
</dbReference>
<dbReference type="AlphaFoldDB" id="A0A1H1BJ63"/>
<dbReference type="STRING" id="35622.SAMN04489764_0994"/>
<accession>A0A1H1BJ63</accession>
<gene>
    <name evidence="1" type="ORF">SAMN04489764_0994</name>
</gene>
<keyword evidence="2" id="KW-1185">Reference proteome</keyword>
<protein>
    <submittedName>
        <fullName evidence="1">Uncharacterized protein</fullName>
    </submittedName>
</protein>
<name>A0A1H1BJ63_9ACTN</name>